<dbReference type="EMBL" id="JALJXV010000004">
    <property type="protein sequence ID" value="MCP1674886.1"/>
    <property type="molecule type" value="Genomic_DNA"/>
</dbReference>
<dbReference type="InterPro" id="IPR000281">
    <property type="entry name" value="HTH_RpiR"/>
</dbReference>
<protein>
    <submittedName>
        <fullName evidence="6">RpiR family carbohydrate utilization transcriptional regulator</fullName>
    </submittedName>
</protein>
<dbReference type="GO" id="GO:0003677">
    <property type="term" value="F:DNA binding"/>
    <property type="evidence" value="ECO:0007669"/>
    <property type="project" value="UniProtKB-KW"/>
</dbReference>
<evidence type="ECO:0000259" key="4">
    <source>
        <dbReference type="PROSITE" id="PS51071"/>
    </source>
</evidence>
<dbReference type="SUPFAM" id="SSF53697">
    <property type="entry name" value="SIS domain"/>
    <property type="match status" value="1"/>
</dbReference>
<keyword evidence="1" id="KW-0805">Transcription regulation</keyword>
<dbReference type="Gene3D" id="3.40.50.10490">
    <property type="entry name" value="Glucose-6-phosphate isomerase like protein, domain 1"/>
    <property type="match status" value="1"/>
</dbReference>
<feature type="domain" description="SIS" evidence="5">
    <location>
        <begin position="119"/>
        <end position="258"/>
    </location>
</feature>
<feature type="domain" description="HTH rpiR-type" evidence="4">
    <location>
        <begin position="1"/>
        <end position="75"/>
    </location>
</feature>
<dbReference type="Pfam" id="PF01380">
    <property type="entry name" value="SIS"/>
    <property type="match status" value="1"/>
</dbReference>
<dbReference type="InterPro" id="IPR001347">
    <property type="entry name" value="SIS_dom"/>
</dbReference>
<evidence type="ECO:0000313" key="6">
    <source>
        <dbReference type="EMBL" id="MCP1674886.1"/>
    </source>
</evidence>
<keyword evidence="2" id="KW-0238">DNA-binding</keyword>
<organism evidence="6 7">
    <name type="scientific">Natronocella acetinitrilica</name>
    <dbReference type="NCBI Taxonomy" id="414046"/>
    <lineage>
        <taxon>Bacteria</taxon>
        <taxon>Pseudomonadati</taxon>
        <taxon>Pseudomonadota</taxon>
        <taxon>Gammaproteobacteria</taxon>
        <taxon>Chromatiales</taxon>
        <taxon>Ectothiorhodospiraceae</taxon>
        <taxon>Natronocella</taxon>
    </lineage>
</organism>
<evidence type="ECO:0000256" key="1">
    <source>
        <dbReference type="ARBA" id="ARBA00023015"/>
    </source>
</evidence>
<dbReference type="PANTHER" id="PTHR30514:SF1">
    <property type="entry name" value="HTH-TYPE TRANSCRIPTIONAL REGULATOR HEXR-RELATED"/>
    <property type="match status" value="1"/>
</dbReference>
<dbReference type="RefSeq" id="WP_253477444.1">
    <property type="nucleotide sequence ID" value="NZ_JALJXV010000004.1"/>
</dbReference>
<comment type="caution">
    <text evidence="6">The sequence shown here is derived from an EMBL/GenBank/DDBJ whole genome shotgun (WGS) entry which is preliminary data.</text>
</comment>
<evidence type="ECO:0000259" key="5">
    <source>
        <dbReference type="PROSITE" id="PS51464"/>
    </source>
</evidence>
<proteinExistence type="predicted"/>
<dbReference type="PROSITE" id="PS51464">
    <property type="entry name" value="SIS"/>
    <property type="match status" value="1"/>
</dbReference>
<dbReference type="InterPro" id="IPR009057">
    <property type="entry name" value="Homeodomain-like_sf"/>
</dbReference>
<keyword evidence="7" id="KW-1185">Reference proteome</keyword>
<dbReference type="GO" id="GO:0097367">
    <property type="term" value="F:carbohydrate derivative binding"/>
    <property type="evidence" value="ECO:0007669"/>
    <property type="project" value="InterPro"/>
</dbReference>
<dbReference type="Pfam" id="PF01418">
    <property type="entry name" value="HTH_6"/>
    <property type="match status" value="1"/>
</dbReference>
<keyword evidence="3" id="KW-0804">Transcription</keyword>
<name>A0AAE3KBQ0_9GAMM</name>
<dbReference type="InterPro" id="IPR047640">
    <property type="entry name" value="RpiR-like"/>
</dbReference>
<gene>
    <name evidence="6" type="ORF">J2T57_002024</name>
</gene>
<dbReference type="CDD" id="cd05013">
    <property type="entry name" value="SIS_RpiR"/>
    <property type="match status" value="1"/>
</dbReference>
<dbReference type="NCBIfam" id="NF008451">
    <property type="entry name" value="PRK11302.1"/>
    <property type="match status" value="1"/>
</dbReference>
<dbReference type="InterPro" id="IPR035472">
    <property type="entry name" value="RpiR-like_SIS"/>
</dbReference>
<sequence>MLARIKALRSGLRRSEQKVADLVLNRPNAVISAPIATIAEEANVSEPTVIRFCRAIGCAGFQDFKLRLAGSLASGIPYIYSGVNPGDRAEDLSAKIFDRAIATLVQVRNHVNTDALERAITLLANADRIEFYGHGASGIVAQDAQHKFFRLGVPTVAYTDPHIHSMSAAILKPGSAVVAISHTGRSADIVRSAELAREAGADVVAITACGSPLAEVSSVALFADVSEDTDTYTPMTSRIAHLTISDILAVGVALRRGPDLVKQLEKTKRNLAEKRVQGDPA</sequence>
<evidence type="ECO:0000313" key="7">
    <source>
        <dbReference type="Proteomes" id="UP001205843"/>
    </source>
</evidence>
<reference evidence="6" key="1">
    <citation type="submission" date="2022-03" db="EMBL/GenBank/DDBJ databases">
        <title>Genomic Encyclopedia of Type Strains, Phase III (KMG-III): the genomes of soil and plant-associated and newly described type strains.</title>
        <authorList>
            <person name="Whitman W."/>
        </authorList>
    </citation>
    <scope>NUCLEOTIDE SEQUENCE</scope>
    <source>
        <strain evidence="6">ANL 6-2</strain>
    </source>
</reference>
<dbReference type="InterPro" id="IPR046348">
    <property type="entry name" value="SIS_dom_sf"/>
</dbReference>
<dbReference type="PANTHER" id="PTHR30514">
    <property type="entry name" value="GLUCOKINASE"/>
    <property type="match status" value="1"/>
</dbReference>
<dbReference type="SUPFAM" id="SSF46689">
    <property type="entry name" value="Homeodomain-like"/>
    <property type="match status" value="1"/>
</dbReference>
<dbReference type="GO" id="GO:1901135">
    <property type="term" value="P:carbohydrate derivative metabolic process"/>
    <property type="evidence" value="ECO:0007669"/>
    <property type="project" value="InterPro"/>
</dbReference>
<dbReference type="Gene3D" id="1.10.10.10">
    <property type="entry name" value="Winged helix-like DNA-binding domain superfamily/Winged helix DNA-binding domain"/>
    <property type="match status" value="1"/>
</dbReference>
<accession>A0AAE3KBQ0</accession>
<evidence type="ECO:0000256" key="2">
    <source>
        <dbReference type="ARBA" id="ARBA00023125"/>
    </source>
</evidence>
<dbReference type="InterPro" id="IPR036388">
    <property type="entry name" value="WH-like_DNA-bd_sf"/>
</dbReference>
<dbReference type="GO" id="GO:0003700">
    <property type="term" value="F:DNA-binding transcription factor activity"/>
    <property type="evidence" value="ECO:0007669"/>
    <property type="project" value="InterPro"/>
</dbReference>
<dbReference type="Proteomes" id="UP001205843">
    <property type="component" value="Unassembled WGS sequence"/>
</dbReference>
<evidence type="ECO:0000256" key="3">
    <source>
        <dbReference type="ARBA" id="ARBA00023163"/>
    </source>
</evidence>
<dbReference type="PROSITE" id="PS51071">
    <property type="entry name" value="HTH_RPIR"/>
    <property type="match status" value="1"/>
</dbReference>
<dbReference type="AlphaFoldDB" id="A0AAE3KBQ0"/>